<sequence length="64" mass="7247">MKRNQNNNSNQSAQKQNSQQRQVEEFGSETDFADVQQQNQKAEAKKSQASGQFAKKNQNNSSNN</sequence>
<feature type="compositionally biased region" description="Polar residues" evidence="1">
    <location>
        <begin position="35"/>
        <end position="64"/>
    </location>
</feature>
<feature type="region of interest" description="Disordered" evidence="1">
    <location>
        <begin position="1"/>
        <end position="64"/>
    </location>
</feature>
<keyword evidence="3" id="KW-1185">Reference proteome</keyword>
<gene>
    <name evidence="2" type="ORF">AEA09_00685</name>
</gene>
<evidence type="ECO:0000256" key="1">
    <source>
        <dbReference type="SAM" id="MobiDB-lite"/>
    </source>
</evidence>
<dbReference type="RefSeq" id="WP_053582019.1">
    <property type="nucleotide sequence ID" value="NZ_LGRV01000001.1"/>
</dbReference>
<name>A0ABR5K568_9BACI</name>
<feature type="compositionally biased region" description="Low complexity" evidence="1">
    <location>
        <begin position="1"/>
        <end position="21"/>
    </location>
</feature>
<dbReference type="Proteomes" id="UP000050668">
    <property type="component" value="Unassembled WGS sequence"/>
</dbReference>
<protein>
    <recommendedName>
        <fullName evidence="4">Small, acid-soluble spore protein gamma-type</fullName>
    </recommendedName>
</protein>
<organism evidence="2 3">
    <name type="scientific">Lysinibacillus contaminans</name>
    <dbReference type="NCBI Taxonomy" id="1293441"/>
    <lineage>
        <taxon>Bacteria</taxon>
        <taxon>Bacillati</taxon>
        <taxon>Bacillota</taxon>
        <taxon>Bacilli</taxon>
        <taxon>Bacillales</taxon>
        <taxon>Bacillaceae</taxon>
        <taxon>Lysinibacillus</taxon>
    </lineage>
</organism>
<accession>A0ABR5K568</accession>
<reference evidence="3" key="1">
    <citation type="submission" date="2015-07" db="EMBL/GenBank/DDBJ databases">
        <title>Fjat-14205 dsm 2895.</title>
        <authorList>
            <person name="Liu B."/>
            <person name="Wang J."/>
            <person name="Zhu Y."/>
            <person name="Liu G."/>
            <person name="Chen Q."/>
            <person name="Chen Z."/>
            <person name="Lan J."/>
            <person name="Che J."/>
            <person name="Ge C."/>
            <person name="Shi H."/>
            <person name="Pan Z."/>
            <person name="Liu X."/>
        </authorList>
    </citation>
    <scope>NUCLEOTIDE SEQUENCE [LARGE SCALE GENOMIC DNA]</scope>
    <source>
        <strain evidence="3">DSM 25560</strain>
    </source>
</reference>
<evidence type="ECO:0000313" key="2">
    <source>
        <dbReference type="EMBL" id="KOS71557.1"/>
    </source>
</evidence>
<evidence type="ECO:0000313" key="3">
    <source>
        <dbReference type="Proteomes" id="UP000050668"/>
    </source>
</evidence>
<evidence type="ECO:0008006" key="4">
    <source>
        <dbReference type="Google" id="ProtNLM"/>
    </source>
</evidence>
<dbReference type="EMBL" id="LGRV01000001">
    <property type="protein sequence ID" value="KOS71557.1"/>
    <property type="molecule type" value="Genomic_DNA"/>
</dbReference>
<comment type="caution">
    <text evidence="2">The sequence shown here is derived from an EMBL/GenBank/DDBJ whole genome shotgun (WGS) entry which is preliminary data.</text>
</comment>
<proteinExistence type="predicted"/>